<evidence type="ECO:0000256" key="1">
    <source>
        <dbReference type="SAM" id="Phobius"/>
    </source>
</evidence>
<sequence length="62" mass="6297">MLTALLVGVGVALALEGAAYALAPEAMKRFLTQIMDMPGDQLRIAGLVALVSGVALVAFLGP</sequence>
<dbReference type="AlphaFoldDB" id="A0A1G9SBC5"/>
<gene>
    <name evidence="2" type="ORF">SAMN04488568_10931</name>
</gene>
<dbReference type="STRING" id="144026.SAMN04488568_10931"/>
<evidence type="ECO:0008006" key="4">
    <source>
        <dbReference type="Google" id="ProtNLM"/>
    </source>
</evidence>
<organism evidence="2 3">
    <name type="scientific">Maricaulis salignorans</name>
    <dbReference type="NCBI Taxonomy" id="144026"/>
    <lineage>
        <taxon>Bacteria</taxon>
        <taxon>Pseudomonadati</taxon>
        <taxon>Pseudomonadota</taxon>
        <taxon>Alphaproteobacteria</taxon>
        <taxon>Maricaulales</taxon>
        <taxon>Maricaulaceae</taxon>
        <taxon>Maricaulis</taxon>
    </lineage>
</organism>
<dbReference type="RefSeq" id="WP_233342398.1">
    <property type="nucleotide sequence ID" value="NZ_FNHG01000009.1"/>
</dbReference>
<keyword evidence="1" id="KW-1133">Transmembrane helix</keyword>
<accession>A0A1G9SBC5</accession>
<keyword evidence="1" id="KW-0472">Membrane</keyword>
<dbReference type="Pfam" id="PF09838">
    <property type="entry name" value="DUF2065"/>
    <property type="match status" value="1"/>
</dbReference>
<evidence type="ECO:0000313" key="3">
    <source>
        <dbReference type="Proteomes" id="UP000199759"/>
    </source>
</evidence>
<proteinExistence type="predicted"/>
<dbReference type="EMBL" id="FNHG01000009">
    <property type="protein sequence ID" value="SDM32637.1"/>
    <property type="molecule type" value="Genomic_DNA"/>
</dbReference>
<feature type="transmembrane region" description="Helical" evidence="1">
    <location>
        <begin position="43"/>
        <end position="61"/>
    </location>
</feature>
<name>A0A1G9SBC5_9PROT</name>
<keyword evidence="1" id="KW-0812">Transmembrane</keyword>
<reference evidence="2 3" key="1">
    <citation type="submission" date="2016-10" db="EMBL/GenBank/DDBJ databases">
        <authorList>
            <person name="de Groot N.N."/>
        </authorList>
    </citation>
    <scope>NUCLEOTIDE SEQUENCE [LARGE SCALE GENOMIC DNA]</scope>
    <source>
        <strain evidence="2 3">DSM 16077</strain>
    </source>
</reference>
<keyword evidence="3" id="KW-1185">Reference proteome</keyword>
<dbReference type="InterPro" id="IPR019201">
    <property type="entry name" value="DUF2065"/>
</dbReference>
<dbReference type="Proteomes" id="UP000199759">
    <property type="component" value="Unassembled WGS sequence"/>
</dbReference>
<evidence type="ECO:0000313" key="2">
    <source>
        <dbReference type="EMBL" id="SDM32637.1"/>
    </source>
</evidence>
<protein>
    <recommendedName>
        <fullName evidence="4">DUF2065 domain-containing protein</fullName>
    </recommendedName>
</protein>